<accession>A0ACB0KH56</accession>
<evidence type="ECO:0000313" key="1">
    <source>
        <dbReference type="EMBL" id="CAJ2655918.1"/>
    </source>
</evidence>
<comment type="caution">
    <text evidence="1">The sequence shown here is derived from an EMBL/GenBank/DDBJ whole genome shotgun (WGS) entry which is preliminary data.</text>
</comment>
<organism evidence="1 2">
    <name type="scientific">Trifolium pratense</name>
    <name type="common">Red clover</name>
    <dbReference type="NCBI Taxonomy" id="57577"/>
    <lineage>
        <taxon>Eukaryota</taxon>
        <taxon>Viridiplantae</taxon>
        <taxon>Streptophyta</taxon>
        <taxon>Embryophyta</taxon>
        <taxon>Tracheophyta</taxon>
        <taxon>Spermatophyta</taxon>
        <taxon>Magnoliopsida</taxon>
        <taxon>eudicotyledons</taxon>
        <taxon>Gunneridae</taxon>
        <taxon>Pentapetalae</taxon>
        <taxon>rosids</taxon>
        <taxon>fabids</taxon>
        <taxon>Fabales</taxon>
        <taxon>Fabaceae</taxon>
        <taxon>Papilionoideae</taxon>
        <taxon>50 kb inversion clade</taxon>
        <taxon>NPAAA clade</taxon>
        <taxon>Hologalegina</taxon>
        <taxon>IRL clade</taxon>
        <taxon>Trifolieae</taxon>
        <taxon>Trifolium</taxon>
    </lineage>
</organism>
<keyword evidence="2" id="KW-1185">Reference proteome</keyword>
<dbReference type="Proteomes" id="UP001177021">
    <property type="component" value="Unassembled WGS sequence"/>
</dbReference>
<dbReference type="EMBL" id="CASHSV030000206">
    <property type="protein sequence ID" value="CAJ2655918.1"/>
    <property type="molecule type" value="Genomic_DNA"/>
</dbReference>
<proteinExistence type="predicted"/>
<reference evidence="1" key="1">
    <citation type="submission" date="2023-10" db="EMBL/GenBank/DDBJ databases">
        <authorList>
            <person name="Rodriguez Cubillos JULIANA M."/>
            <person name="De Vega J."/>
        </authorList>
    </citation>
    <scope>NUCLEOTIDE SEQUENCE</scope>
</reference>
<gene>
    <name evidence="1" type="ORF">MILVUS5_LOCUS22771</name>
</gene>
<sequence length="86" mass="10158">MCTELKIFQSSAVKKIYQHVPSACYKDQRTLSKERFLCTFSLPFSFSFHVHTSYHLNFIFPPKDYVDWMQEDSSAHDVKDFSLNLV</sequence>
<protein>
    <submittedName>
        <fullName evidence="1">Uncharacterized protein</fullName>
    </submittedName>
</protein>
<evidence type="ECO:0000313" key="2">
    <source>
        <dbReference type="Proteomes" id="UP001177021"/>
    </source>
</evidence>
<name>A0ACB0KH56_TRIPR</name>